<evidence type="ECO:0000313" key="2">
    <source>
        <dbReference type="EMBL" id="CAA7268301.1"/>
    </source>
</evidence>
<dbReference type="AlphaFoldDB" id="A0A8S0XY67"/>
<feature type="region of interest" description="Disordered" evidence="1">
    <location>
        <begin position="603"/>
        <end position="633"/>
    </location>
</feature>
<feature type="region of interest" description="Disordered" evidence="1">
    <location>
        <begin position="481"/>
        <end position="503"/>
    </location>
</feature>
<proteinExistence type="predicted"/>
<keyword evidence="3" id="KW-1185">Reference proteome</keyword>
<evidence type="ECO:0000313" key="3">
    <source>
        <dbReference type="Proteomes" id="UP000467700"/>
    </source>
</evidence>
<dbReference type="Proteomes" id="UP000467700">
    <property type="component" value="Unassembled WGS sequence"/>
</dbReference>
<feature type="region of interest" description="Disordered" evidence="1">
    <location>
        <begin position="114"/>
        <end position="159"/>
    </location>
</feature>
<feature type="compositionally biased region" description="Pro residues" evidence="1">
    <location>
        <begin position="328"/>
        <end position="341"/>
    </location>
</feature>
<feature type="region of interest" description="Disordered" evidence="1">
    <location>
        <begin position="266"/>
        <end position="297"/>
    </location>
</feature>
<feature type="region of interest" description="Disordered" evidence="1">
    <location>
        <begin position="323"/>
        <end position="343"/>
    </location>
</feature>
<accession>A0A8S0XY67</accession>
<dbReference type="OrthoDB" id="10355950at2759"/>
<sequence length="659" mass="73222">MTAYYRAATAMPLQDAWSRFKGAHYRGELGYIPANAPEIRNQWLETARQIWLELLRSYARSRGETHWPITEGETIELEDILGWNSAQMWTALEGASAARRPVRGAMMTMCESCLTPVKRPGTGPPNAQRKVGKQGHQDNSRTVQEPKRAPSQVTDSGADKADHKVSFKFLTASIIPIAILKPFYTPEDEASPDLRSVRDFAFHLAQEKIREFYLAAIDYSQQFQNHLRRLKDPEAVKEASKKFKEWHNKQADKLYAEWTTSVNASLKNPGGYESDGPRVNSGSDEEIPNRTTSQEDSLYTFSGARRQKVDGLSMIDILRRQSQVAPGPDHPTPAPAALPPPRLRRQRQGPYFYLRHFAVKPYEIINSNGALRLSNKGRTNVKALLHPPTPPPTPPPLNEEGSALVTDVDPTLGLEYTPVEAPSASPRKESRLEPPRTMAQDEILDLDEQGSSISPILREIELAYESAVQERRYHEELNNLLRTPTPPRNLTLSPPAVAAPSQSKTDEYAERLSLAEQGGVEGWLGSDFVRRPQEAYSLNPYNSDSESSISSESDLDTYFSPEIPSVSNEGRRPVNGRASRMAHYPPVAIPVPASLATPQLQSYSPRRGALRASSQQRTPSRGEGGGISERDQHKHIAGGGTAFLNTHGGVGLRVYTRIS</sequence>
<protein>
    <submittedName>
        <fullName evidence="2">Uncharacterized protein</fullName>
    </submittedName>
</protein>
<comment type="caution">
    <text evidence="2">The sequence shown here is derived from an EMBL/GenBank/DDBJ whole genome shotgun (WGS) entry which is preliminary data.</text>
</comment>
<reference evidence="2 3" key="1">
    <citation type="submission" date="2020-01" db="EMBL/GenBank/DDBJ databases">
        <authorList>
            <person name="Gupta K D."/>
        </authorList>
    </citation>
    <scope>NUCLEOTIDE SEQUENCE [LARGE SCALE GENOMIC DNA]</scope>
</reference>
<feature type="compositionally biased region" description="Basic and acidic residues" evidence="1">
    <location>
        <begin position="135"/>
        <end position="148"/>
    </location>
</feature>
<dbReference type="EMBL" id="CACVBS010000068">
    <property type="protein sequence ID" value="CAA7268301.1"/>
    <property type="molecule type" value="Genomic_DNA"/>
</dbReference>
<evidence type="ECO:0000256" key="1">
    <source>
        <dbReference type="SAM" id="MobiDB-lite"/>
    </source>
</evidence>
<gene>
    <name evidence="2" type="ORF">AAE3_LOCUS10734</name>
</gene>
<organism evidence="2 3">
    <name type="scientific">Cyclocybe aegerita</name>
    <name type="common">Black poplar mushroom</name>
    <name type="synonym">Agrocybe aegerita</name>
    <dbReference type="NCBI Taxonomy" id="1973307"/>
    <lineage>
        <taxon>Eukaryota</taxon>
        <taxon>Fungi</taxon>
        <taxon>Dikarya</taxon>
        <taxon>Basidiomycota</taxon>
        <taxon>Agaricomycotina</taxon>
        <taxon>Agaricomycetes</taxon>
        <taxon>Agaricomycetidae</taxon>
        <taxon>Agaricales</taxon>
        <taxon>Agaricineae</taxon>
        <taxon>Bolbitiaceae</taxon>
        <taxon>Cyclocybe</taxon>
    </lineage>
</organism>
<feature type="region of interest" description="Disordered" evidence="1">
    <location>
        <begin position="416"/>
        <end position="435"/>
    </location>
</feature>
<name>A0A8S0XY67_CYCAE</name>